<dbReference type="InterPro" id="IPR036902">
    <property type="entry name" value="Ta1353-like_sf"/>
</dbReference>
<dbReference type="PANTHER" id="PTHR36155">
    <property type="entry name" value="BLL5354 PROTEIN"/>
    <property type="match status" value="1"/>
</dbReference>
<proteinExistence type="predicted"/>
<dbReference type="EMBL" id="ACJX03000001">
    <property type="protein sequence ID" value="KRT35914.1"/>
    <property type="molecule type" value="Genomic_DNA"/>
</dbReference>
<name>A0A0T5XC48_9BACT</name>
<sequence length="167" mass="18522">MQMSEPVKWEVVDMEMPDDCNIIVGHSHFIKTVEDLYEALATASPTLEFGIAFCEASGPCLIRWDGNAKDLTDAAIRNAQKISAGHTFVILLRKGYPINVLNRIKDVQEVCRIYAATANPLQLLVFETDMGRGVAGVVDGYPSKGVEEESHIAERKALLRDIIGYKR</sequence>
<organism evidence="1 2">
    <name type="scientific">Acetomicrobium hydrogeniformans ATCC BAA-1850</name>
    <dbReference type="NCBI Taxonomy" id="592015"/>
    <lineage>
        <taxon>Bacteria</taxon>
        <taxon>Thermotogati</taxon>
        <taxon>Synergistota</taxon>
        <taxon>Synergistia</taxon>
        <taxon>Synergistales</taxon>
        <taxon>Acetomicrobiaceae</taxon>
        <taxon>Acetomicrobium</taxon>
    </lineage>
</organism>
<reference evidence="2" key="1">
    <citation type="submission" date="2012-09" db="EMBL/GenBank/DDBJ databases">
        <authorList>
            <person name="Weinstock G."/>
            <person name="Sodergren E."/>
            <person name="Clifton S."/>
            <person name="Fulton L."/>
            <person name="Fulton B."/>
            <person name="Courtney L."/>
            <person name="Fronick C."/>
            <person name="Harrison M."/>
            <person name="Strong C."/>
            <person name="Farmer C."/>
            <person name="Delehaunty K."/>
            <person name="Markovic C."/>
            <person name="Hall O."/>
            <person name="Minx P."/>
            <person name="Tomlinson C."/>
            <person name="Mitreva M."/>
            <person name="Nelson J."/>
            <person name="Hou S."/>
            <person name="Wollam A."/>
            <person name="Pepin K.H."/>
            <person name="Johnson M."/>
            <person name="Bhonagiri V."/>
            <person name="Nash W.E."/>
            <person name="Suruliraj S."/>
            <person name="Warren W."/>
            <person name="Chinwalla A."/>
            <person name="Mardis E.R."/>
            <person name="Wilson R.K."/>
        </authorList>
    </citation>
    <scope>NUCLEOTIDE SEQUENCE [LARGE SCALE GENOMIC DNA]</scope>
    <source>
        <strain evidence="2">OS1</strain>
    </source>
</reference>
<evidence type="ECO:0000313" key="1">
    <source>
        <dbReference type="EMBL" id="KRT35914.1"/>
    </source>
</evidence>
<comment type="caution">
    <text evidence="1">The sequence shown here is derived from an EMBL/GenBank/DDBJ whole genome shotgun (WGS) entry which is preliminary data.</text>
</comment>
<dbReference type="STRING" id="592015.HMPREF1705_03173"/>
<evidence type="ECO:0000313" key="2">
    <source>
        <dbReference type="Proteomes" id="UP000005273"/>
    </source>
</evidence>
<dbReference type="Gene3D" id="3.40.1520.10">
    <property type="entry name" value="Ta1353-like"/>
    <property type="match status" value="1"/>
</dbReference>
<accession>A0A0T5XC48</accession>
<dbReference type="InterPro" id="IPR007153">
    <property type="entry name" value="Adenosine_kinase"/>
</dbReference>
<keyword evidence="2" id="KW-1185">Reference proteome</keyword>
<dbReference type="eggNOG" id="COG1839">
    <property type="taxonomic scope" value="Bacteria"/>
</dbReference>
<keyword evidence="1" id="KW-0808">Transferase</keyword>
<dbReference type="SUPFAM" id="SSF103165">
    <property type="entry name" value="Ta1353-like"/>
    <property type="match status" value="1"/>
</dbReference>
<dbReference type="PANTHER" id="PTHR36155:SF1">
    <property type="entry name" value="BLL5354 PROTEIN"/>
    <property type="match status" value="1"/>
</dbReference>
<dbReference type="AlphaFoldDB" id="A0A0T5XC48"/>
<keyword evidence="1" id="KW-0418">Kinase</keyword>
<gene>
    <name evidence="1" type="ORF">HMPREF1705_03173</name>
</gene>
<dbReference type="Proteomes" id="UP000005273">
    <property type="component" value="Unassembled WGS sequence"/>
</dbReference>
<dbReference type="Pfam" id="PF04008">
    <property type="entry name" value="Adenosine_kin"/>
    <property type="match status" value="1"/>
</dbReference>
<protein>
    <submittedName>
        <fullName evidence="1">Adenosine specific kinase</fullName>
    </submittedName>
</protein>
<dbReference type="GO" id="GO:0016301">
    <property type="term" value="F:kinase activity"/>
    <property type="evidence" value="ECO:0007669"/>
    <property type="project" value="UniProtKB-KW"/>
</dbReference>